<dbReference type="InterPro" id="IPR029002">
    <property type="entry name" value="PLPC/GPLD1"/>
</dbReference>
<organism evidence="2 3">
    <name type="scientific">Eubacterium album</name>
    <dbReference type="NCBI Taxonomy" id="2978477"/>
    <lineage>
        <taxon>Bacteria</taxon>
        <taxon>Bacillati</taxon>
        <taxon>Bacillota</taxon>
        <taxon>Clostridia</taxon>
        <taxon>Eubacteriales</taxon>
        <taxon>Eubacteriaceae</taxon>
        <taxon>Eubacterium</taxon>
    </lineage>
</organism>
<sequence>MPSLYAHNKFGKLVIKNLPVEYKEIIRRYPNSFRLGLQGPDYLFFYRAFSMNKINQYGVKLHKSDAYTFMLNSIDVVHKYGIHSAEFSYIMGFICHFTLDSICHPYVNLSMNETGCGHIEIEGDLENLLLSKDGFKPERYPMHKLVSTDYATAKSAAVFYKGLSTIASHKCMRWMRLIKHLFVAPRKPKQKIIDILMRGTFHYKSFKGHMIEPEANKKCRKNTIELEKMLRDSVPVAVSLIKNYRKVLSGSVALSPRFHYDFNGNRLN</sequence>
<name>A0ABT2LZC0_9FIRM</name>
<reference evidence="2" key="1">
    <citation type="submission" date="2022-09" db="EMBL/GenBank/DDBJ databases">
        <title>Eubacterium sp. LFL-14 isolated from human feces.</title>
        <authorList>
            <person name="Liu F."/>
        </authorList>
    </citation>
    <scope>NUCLEOTIDE SEQUENCE</scope>
    <source>
        <strain evidence="2">LFL-14</strain>
    </source>
</reference>
<dbReference type="RefSeq" id="WP_117908755.1">
    <property type="nucleotide sequence ID" value="NZ_JAODBU010000003.1"/>
</dbReference>
<keyword evidence="3" id="KW-1185">Reference proteome</keyword>
<evidence type="ECO:0000313" key="3">
    <source>
        <dbReference type="Proteomes" id="UP001431199"/>
    </source>
</evidence>
<proteinExistence type="predicted"/>
<gene>
    <name evidence="2" type="ORF">N5B56_03850</name>
</gene>
<evidence type="ECO:0000259" key="1">
    <source>
        <dbReference type="Pfam" id="PF00882"/>
    </source>
</evidence>
<comment type="caution">
    <text evidence="2">The sequence shown here is derived from an EMBL/GenBank/DDBJ whole genome shotgun (WGS) entry which is preliminary data.</text>
</comment>
<accession>A0ABT2LZC0</accession>
<feature type="domain" description="Phospholipase C/D" evidence="1">
    <location>
        <begin position="7"/>
        <end position="141"/>
    </location>
</feature>
<protein>
    <submittedName>
        <fullName evidence="2">Zinc dependent phospholipase C family protein</fullName>
    </submittedName>
</protein>
<dbReference type="EMBL" id="JAODBU010000003">
    <property type="protein sequence ID" value="MCT7398223.1"/>
    <property type="molecule type" value="Genomic_DNA"/>
</dbReference>
<dbReference type="Proteomes" id="UP001431199">
    <property type="component" value="Unassembled WGS sequence"/>
</dbReference>
<dbReference type="Pfam" id="PF00882">
    <property type="entry name" value="Zn_dep_PLPC"/>
    <property type="match status" value="1"/>
</dbReference>
<evidence type="ECO:0000313" key="2">
    <source>
        <dbReference type="EMBL" id="MCT7398223.1"/>
    </source>
</evidence>